<name>A0A4R2GQ82_9HYPH</name>
<keyword evidence="3" id="KW-1185">Reference proteome</keyword>
<dbReference type="Proteomes" id="UP000294881">
    <property type="component" value="Unassembled WGS sequence"/>
</dbReference>
<dbReference type="RefSeq" id="WP_132008636.1">
    <property type="nucleotide sequence ID" value="NZ_JBHUNN010000002.1"/>
</dbReference>
<reference evidence="2 3" key="1">
    <citation type="submission" date="2019-03" db="EMBL/GenBank/DDBJ databases">
        <title>Genomic Encyclopedia of Type Strains, Phase IV (KMG-IV): sequencing the most valuable type-strain genomes for metagenomic binning, comparative biology and taxonomic classification.</title>
        <authorList>
            <person name="Goeker M."/>
        </authorList>
    </citation>
    <scope>NUCLEOTIDE SEQUENCE [LARGE SCALE GENOMIC DNA]</scope>
    <source>
        <strain evidence="2 3">DSM 22958</strain>
    </source>
</reference>
<accession>A0A4R2GQ82</accession>
<gene>
    <name evidence="2" type="ORF">EV666_111134</name>
</gene>
<keyword evidence="1" id="KW-0732">Signal</keyword>
<comment type="caution">
    <text evidence="2">The sequence shown here is derived from an EMBL/GenBank/DDBJ whole genome shotgun (WGS) entry which is preliminary data.</text>
</comment>
<organism evidence="2 3">
    <name type="scientific">Camelimonas lactis</name>
    <dbReference type="NCBI Taxonomy" id="659006"/>
    <lineage>
        <taxon>Bacteria</taxon>
        <taxon>Pseudomonadati</taxon>
        <taxon>Pseudomonadota</taxon>
        <taxon>Alphaproteobacteria</taxon>
        <taxon>Hyphomicrobiales</taxon>
        <taxon>Chelatococcaceae</taxon>
        <taxon>Camelimonas</taxon>
    </lineage>
</organism>
<dbReference type="AlphaFoldDB" id="A0A4R2GQ82"/>
<dbReference type="EMBL" id="SLWL01000011">
    <property type="protein sequence ID" value="TCO11857.1"/>
    <property type="molecule type" value="Genomic_DNA"/>
</dbReference>
<sequence>MPTLFRLLAILAVAGAVVAAAMTALATLVTPTPREITTTIRLPADNKAPTGAGHAR</sequence>
<proteinExistence type="predicted"/>
<feature type="signal peptide" evidence="1">
    <location>
        <begin position="1"/>
        <end position="26"/>
    </location>
</feature>
<feature type="chain" id="PRO_5020985015" evidence="1">
    <location>
        <begin position="27"/>
        <end position="56"/>
    </location>
</feature>
<evidence type="ECO:0000313" key="2">
    <source>
        <dbReference type="EMBL" id="TCO11857.1"/>
    </source>
</evidence>
<evidence type="ECO:0000256" key="1">
    <source>
        <dbReference type="SAM" id="SignalP"/>
    </source>
</evidence>
<evidence type="ECO:0000313" key="3">
    <source>
        <dbReference type="Proteomes" id="UP000294881"/>
    </source>
</evidence>
<protein>
    <submittedName>
        <fullName evidence="2">Uncharacterized protein</fullName>
    </submittedName>
</protein>